<keyword evidence="4" id="KW-1185">Reference proteome</keyword>
<dbReference type="SUPFAM" id="SSF50129">
    <property type="entry name" value="GroES-like"/>
    <property type="match status" value="1"/>
</dbReference>
<dbReference type="SMART" id="SM00829">
    <property type="entry name" value="PKS_ER"/>
    <property type="match status" value="1"/>
</dbReference>
<proteinExistence type="predicted"/>
<dbReference type="EMBL" id="CP063982">
    <property type="protein sequence ID" value="UOD51270.1"/>
    <property type="molecule type" value="Genomic_DNA"/>
</dbReference>
<dbReference type="InterPro" id="IPR036291">
    <property type="entry name" value="NAD(P)-bd_dom_sf"/>
</dbReference>
<dbReference type="RefSeq" id="WP_243479737.1">
    <property type="nucleotide sequence ID" value="NZ_CP063982.1"/>
</dbReference>
<evidence type="ECO:0000256" key="1">
    <source>
        <dbReference type="ARBA" id="ARBA00022857"/>
    </source>
</evidence>
<dbReference type="InterPro" id="IPR013149">
    <property type="entry name" value="ADH-like_C"/>
</dbReference>
<name>A0ABY4ALT6_9BURK</name>
<dbReference type="PANTHER" id="PTHR44154">
    <property type="entry name" value="QUINONE OXIDOREDUCTASE"/>
    <property type="match status" value="1"/>
</dbReference>
<dbReference type="InterPro" id="IPR011032">
    <property type="entry name" value="GroES-like_sf"/>
</dbReference>
<reference evidence="3 4" key="1">
    <citation type="submission" date="2020-11" db="EMBL/GenBank/DDBJ databases">
        <title>Algicoccus daihaiensis sp.nov., isolated from Daihai Lake in Inner Mongolia.</title>
        <authorList>
            <person name="Kai J."/>
        </authorList>
    </citation>
    <scope>NUCLEOTIDE SEQUENCE [LARGE SCALE GENOMIC DNA]</scope>
    <source>
        <strain evidence="4">f23</strain>
    </source>
</reference>
<evidence type="ECO:0000313" key="3">
    <source>
        <dbReference type="EMBL" id="UOD51270.1"/>
    </source>
</evidence>
<accession>A0ABY4ALT6</accession>
<dbReference type="Gene3D" id="3.90.180.10">
    <property type="entry name" value="Medium-chain alcohol dehydrogenases, catalytic domain"/>
    <property type="match status" value="1"/>
</dbReference>
<gene>
    <name evidence="3" type="ORF">DHf2319_05110</name>
</gene>
<dbReference type="Pfam" id="PF00107">
    <property type="entry name" value="ADH_zinc_N"/>
    <property type="match status" value="1"/>
</dbReference>
<dbReference type="InterPro" id="IPR051603">
    <property type="entry name" value="Zinc-ADH_QOR/CCCR"/>
</dbReference>
<dbReference type="CDD" id="cd08253">
    <property type="entry name" value="zeta_crystallin"/>
    <property type="match status" value="1"/>
</dbReference>
<dbReference type="Gene3D" id="3.40.50.720">
    <property type="entry name" value="NAD(P)-binding Rossmann-like Domain"/>
    <property type="match status" value="1"/>
</dbReference>
<evidence type="ECO:0000259" key="2">
    <source>
        <dbReference type="SMART" id="SM00829"/>
    </source>
</evidence>
<dbReference type="Proteomes" id="UP000831607">
    <property type="component" value="Chromosome"/>
</dbReference>
<dbReference type="SUPFAM" id="SSF51735">
    <property type="entry name" value="NAD(P)-binding Rossmann-fold domains"/>
    <property type="match status" value="1"/>
</dbReference>
<organism evidence="3 4">
    <name type="scientific">Orrella daihaiensis</name>
    <dbReference type="NCBI Taxonomy" id="2782176"/>
    <lineage>
        <taxon>Bacteria</taxon>
        <taxon>Pseudomonadati</taxon>
        <taxon>Pseudomonadota</taxon>
        <taxon>Betaproteobacteria</taxon>
        <taxon>Burkholderiales</taxon>
        <taxon>Alcaligenaceae</taxon>
        <taxon>Orrella</taxon>
    </lineage>
</organism>
<protein>
    <submittedName>
        <fullName evidence="3">NADPH:quinone reductase</fullName>
    </submittedName>
</protein>
<feature type="domain" description="Enoyl reductase (ER)" evidence="2">
    <location>
        <begin position="11"/>
        <end position="323"/>
    </location>
</feature>
<dbReference type="InterPro" id="IPR020843">
    <property type="entry name" value="ER"/>
</dbReference>
<sequence length="326" mass="34643">MKAAWYSQNGKASEVLTVGDWAVPQPGAGEVLVRLHTSGVNPSDVKSRAGRPLAFDRIIPHSDGAGVVEAVGAGVDQTRIGQRVWIWNGQWQRAMGTCAEFIALPAAQAVALPDHVSFEAGACLGIPALTAWQAIEHAGDVSGKTVLIIGAANAVGAYCVQMAKRKGARVIGTVGSSAKSELAKRLGADHTVNYKEQHCTENVIELAGAGGVDVIIDMDFSSVDQFVVGGALKRHGTIVCYGSNDMTRVSFDFKTWLYNSVTLKLFLVYDLSDAQRQQAVQGLTLLLQQNALEHLIGERFKLEQVAAAHQAVEQGSSVGNVVIDLV</sequence>
<keyword evidence="1" id="KW-0521">NADP</keyword>
<dbReference type="Pfam" id="PF08240">
    <property type="entry name" value="ADH_N"/>
    <property type="match status" value="1"/>
</dbReference>
<dbReference type="InterPro" id="IPR013154">
    <property type="entry name" value="ADH-like_N"/>
</dbReference>
<evidence type="ECO:0000313" key="4">
    <source>
        <dbReference type="Proteomes" id="UP000831607"/>
    </source>
</evidence>
<dbReference type="PANTHER" id="PTHR44154:SF1">
    <property type="entry name" value="QUINONE OXIDOREDUCTASE"/>
    <property type="match status" value="1"/>
</dbReference>